<dbReference type="PANTHER" id="PTHR32196:SF32">
    <property type="entry name" value="XYLOSE TRANSPORT SYSTEM PERMEASE PROTEIN XYLH"/>
    <property type="match status" value="1"/>
</dbReference>
<keyword evidence="13" id="KW-1185">Reference proteome</keyword>
<reference evidence="13" key="1">
    <citation type="submission" date="2016-10" db="EMBL/GenBank/DDBJ databases">
        <authorList>
            <person name="Varghese N."/>
            <person name="Submissions S."/>
        </authorList>
    </citation>
    <scope>NUCLEOTIDE SEQUENCE [LARGE SCALE GENOMIC DNA]</scope>
    <source>
        <strain evidence="13">DSM 22126</strain>
    </source>
</reference>
<protein>
    <recommendedName>
        <fullName evidence="10">Xylose transport system permease protein XylH</fullName>
    </recommendedName>
</protein>
<keyword evidence="5" id="KW-0762">Sugar transport</keyword>
<dbReference type="EMBL" id="LT629776">
    <property type="protein sequence ID" value="SDS07055.1"/>
    <property type="molecule type" value="Genomic_DNA"/>
</dbReference>
<comment type="subcellular location">
    <subcellularLocation>
        <location evidence="1">Cell membrane</location>
        <topology evidence="1">Multi-pass membrane protein</topology>
    </subcellularLocation>
</comment>
<organism evidence="12 13">
    <name type="scientific">Paraoerskovia marina</name>
    <dbReference type="NCBI Taxonomy" id="545619"/>
    <lineage>
        <taxon>Bacteria</taxon>
        <taxon>Bacillati</taxon>
        <taxon>Actinomycetota</taxon>
        <taxon>Actinomycetes</taxon>
        <taxon>Micrococcales</taxon>
        <taxon>Cellulomonadaceae</taxon>
        <taxon>Paraoerskovia</taxon>
    </lineage>
</organism>
<keyword evidence="6 11" id="KW-0812">Transmembrane</keyword>
<dbReference type="GO" id="GO:0005886">
    <property type="term" value="C:plasma membrane"/>
    <property type="evidence" value="ECO:0007669"/>
    <property type="project" value="UniProtKB-SubCell"/>
</dbReference>
<dbReference type="OrthoDB" id="3468954at2"/>
<keyword evidence="3" id="KW-1003">Cell membrane</keyword>
<feature type="transmembrane region" description="Helical" evidence="11">
    <location>
        <begin position="176"/>
        <end position="201"/>
    </location>
</feature>
<accession>A0A1H1P7U1</accession>
<evidence type="ECO:0000256" key="8">
    <source>
        <dbReference type="ARBA" id="ARBA00023136"/>
    </source>
</evidence>
<dbReference type="RefSeq" id="WP_083371616.1">
    <property type="nucleotide sequence ID" value="NZ_LT629776.1"/>
</dbReference>
<evidence type="ECO:0000256" key="5">
    <source>
        <dbReference type="ARBA" id="ARBA00022597"/>
    </source>
</evidence>
<sequence length="405" mass="41465">MTTARTAPRTDGGRISSAWQTWTDGDHRLAPIAGALVVIWVAFGIANPTFWTPENLVNLSLQSVSTGVIALGIVIVLLAGQIDLSVGSVSGLAAAIVAVGAVAGDWPVALGVVVALVAGALIGLLYGVLVARFGLPGFVITLAGLLVVAGVQWRVLGADGSVNLPFDSWLVKFNQAWFVPDGVAWVGAAVVVAGVATIGIVERRRRVLAELPAPTVLGVLIRPAVLAVLLAVVVGYLGQARGIGYSVVLFVVLVAVIDVLLRRTRWGRHVRAVGGDHRASLLAGVPVRRTLVSAFVACSTLAALGGVLAAGRLAAANQGTGGGGLFLTAIAAAVIGGTSLFGGRGSAWSALLGVLVIQSIANGLTLLDLDAATRNIVTGLVLAFAVSIDTLLRQRQRQLRSVTRV</sequence>
<feature type="transmembrane region" description="Helical" evidence="11">
    <location>
        <begin position="109"/>
        <end position="131"/>
    </location>
</feature>
<feature type="transmembrane region" description="Helical" evidence="11">
    <location>
        <begin position="243"/>
        <end position="261"/>
    </location>
</feature>
<proteinExistence type="predicted"/>
<evidence type="ECO:0000256" key="6">
    <source>
        <dbReference type="ARBA" id="ARBA00022692"/>
    </source>
</evidence>
<feature type="transmembrane region" description="Helical" evidence="11">
    <location>
        <begin position="291"/>
        <end position="315"/>
    </location>
</feature>
<keyword evidence="8 11" id="KW-0472">Membrane</keyword>
<dbReference type="AlphaFoldDB" id="A0A1H1P7U1"/>
<comment type="function">
    <text evidence="9">Part of the binding-protein-dependent transport system for D-xylose. Probably responsible for the translocation of the substrate across the membrane.</text>
</comment>
<evidence type="ECO:0000256" key="11">
    <source>
        <dbReference type="SAM" id="Phobius"/>
    </source>
</evidence>
<evidence type="ECO:0000256" key="4">
    <source>
        <dbReference type="ARBA" id="ARBA00022519"/>
    </source>
</evidence>
<dbReference type="CDD" id="cd06579">
    <property type="entry name" value="TM_PBP1_transp_AraH_like"/>
    <property type="match status" value="1"/>
</dbReference>
<dbReference type="GO" id="GO:0022857">
    <property type="term" value="F:transmembrane transporter activity"/>
    <property type="evidence" value="ECO:0007669"/>
    <property type="project" value="InterPro"/>
</dbReference>
<feature type="transmembrane region" description="Helical" evidence="11">
    <location>
        <begin position="29"/>
        <end position="47"/>
    </location>
</feature>
<feature type="transmembrane region" description="Helical" evidence="11">
    <location>
        <begin position="86"/>
        <end position="103"/>
    </location>
</feature>
<dbReference type="eggNOG" id="COG4214">
    <property type="taxonomic scope" value="Bacteria"/>
</dbReference>
<keyword evidence="4" id="KW-0997">Cell inner membrane</keyword>
<feature type="transmembrane region" description="Helical" evidence="11">
    <location>
        <begin position="348"/>
        <end position="367"/>
    </location>
</feature>
<evidence type="ECO:0000256" key="10">
    <source>
        <dbReference type="ARBA" id="ARBA00035686"/>
    </source>
</evidence>
<feature type="transmembrane region" description="Helical" evidence="11">
    <location>
        <begin position="59"/>
        <end position="79"/>
    </location>
</feature>
<evidence type="ECO:0000313" key="12">
    <source>
        <dbReference type="EMBL" id="SDS07055.1"/>
    </source>
</evidence>
<evidence type="ECO:0000256" key="9">
    <source>
        <dbReference type="ARBA" id="ARBA00035611"/>
    </source>
</evidence>
<dbReference type="Proteomes" id="UP000185663">
    <property type="component" value="Chromosome I"/>
</dbReference>
<feature type="transmembrane region" description="Helical" evidence="11">
    <location>
        <begin position="213"/>
        <end position="237"/>
    </location>
</feature>
<keyword evidence="2" id="KW-0813">Transport</keyword>
<evidence type="ECO:0000256" key="3">
    <source>
        <dbReference type="ARBA" id="ARBA00022475"/>
    </source>
</evidence>
<evidence type="ECO:0000256" key="2">
    <source>
        <dbReference type="ARBA" id="ARBA00022448"/>
    </source>
</evidence>
<dbReference type="Pfam" id="PF02653">
    <property type="entry name" value="BPD_transp_2"/>
    <property type="match status" value="1"/>
</dbReference>
<name>A0A1H1P7U1_9CELL</name>
<keyword evidence="7 11" id="KW-1133">Transmembrane helix</keyword>
<evidence type="ECO:0000313" key="13">
    <source>
        <dbReference type="Proteomes" id="UP000185663"/>
    </source>
</evidence>
<dbReference type="STRING" id="545619.SAMN04489860_0728"/>
<evidence type="ECO:0000256" key="7">
    <source>
        <dbReference type="ARBA" id="ARBA00022989"/>
    </source>
</evidence>
<dbReference type="PANTHER" id="PTHR32196">
    <property type="entry name" value="ABC TRANSPORTER PERMEASE PROTEIN YPHD-RELATED-RELATED"/>
    <property type="match status" value="1"/>
</dbReference>
<feature type="transmembrane region" description="Helical" evidence="11">
    <location>
        <begin position="321"/>
        <end position="341"/>
    </location>
</feature>
<dbReference type="InterPro" id="IPR001851">
    <property type="entry name" value="ABC_transp_permease"/>
</dbReference>
<evidence type="ECO:0000256" key="1">
    <source>
        <dbReference type="ARBA" id="ARBA00004651"/>
    </source>
</evidence>
<feature type="transmembrane region" description="Helical" evidence="11">
    <location>
        <begin position="373"/>
        <end position="392"/>
    </location>
</feature>
<feature type="transmembrane region" description="Helical" evidence="11">
    <location>
        <begin position="138"/>
        <end position="156"/>
    </location>
</feature>
<gene>
    <name evidence="12" type="ORF">SAMN04489860_0728</name>
</gene>